<dbReference type="KEGG" id="tet:TTHERM_00491060"/>
<gene>
    <name evidence="1" type="ORF">TTHERM_00491060</name>
</gene>
<reference evidence="2" key="1">
    <citation type="journal article" date="2006" name="PLoS Biol.">
        <title>Macronuclear genome sequence of the ciliate Tetrahymena thermophila, a model eukaryote.</title>
        <authorList>
            <person name="Eisen J.A."/>
            <person name="Coyne R.S."/>
            <person name="Wu M."/>
            <person name="Wu D."/>
            <person name="Thiagarajan M."/>
            <person name="Wortman J.R."/>
            <person name="Badger J.H."/>
            <person name="Ren Q."/>
            <person name="Amedeo P."/>
            <person name="Jones K.M."/>
            <person name="Tallon L.J."/>
            <person name="Delcher A.L."/>
            <person name="Salzberg S.L."/>
            <person name="Silva J.C."/>
            <person name="Haas B.J."/>
            <person name="Majoros W.H."/>
            <person name="Farzad M."/>
            <person name="Carlton J.M."/>
            <person name="Smith R.K. Jr."/>
            <person name="Garg J."/>
            <person name="Pearlman R.E."/>
            <person name="Karrer K.M."/>
            <person name="Sun L."/>
            <person name="Manning G."/>
            <person name="Elde N.C."/>
            <person name="Turkewitz A.P."/>
            <person name="Asai D.J."/>
            <person name="Wilkes D.E."/>
            <person name="Wang Y."/>
            <person name="Cai H."/>
            <person name="Collins K."/>
            <person name="Stewart B.A."/>
            <person name="Lee S.R."/>
            <person name="Wilamowska K."/>
            <person name="Weinberg Z."/>
            <person name="Ruzzo W.L."/>
            <person name="Wloga D."/>
            <person name="Gaertig J."/>
            <person name="Frankel J."/>
            <person name="Tsao C.-C."/>
            <person name="Gorovsky M.A."/>
            <person name="Keeling P.J."/>
            <person name="Waller R.F."/>
            <person name="Patron N.J."/>
            <person name="Cherry J.M."/>
            <person name="Stover N.A."/>
            <person name="Krieger C.J."/>
            <person name="del Toro C."/>
            <person name="Ryder H.F."/>
            <person name="Williamson S.C."/>
            <person name="Barbeau R.A."/>
            <person name="Hamilton E.P."/>
            <person name="Orias E."/>
        </authorList>
    </citation>
    <scope>NUCLEOTIDE SEQUENCE [LARGE SCALE GENOMIC DNA]</scope>
    <source>
        <strain evidence="2">SB210</strain>
    </source>
</reference>
<dbReference type="GeneID" id="7835255"/>
<dbReference type="HOGENOM" id="CLU_1368677_0_0_1"/>
<evidence type="ECO:0000313" key="2">
    <source>
        <dbReference type="Proteomes" id="UP000009168"/>
    </source>
</evidence>
<keyword evidence="2" id="KW-1185">Reference proteome</keyword>
<dbReference type="Proteomes" id="UP000009168">
    <property type="component" value="Unassembled WGS sequence"/>
</dbReference>
<evidence type="ECO:0000313" key="1">
    <source>
        <dbReference type="EMBL" id="EAR96638.1"/>
    </source>
</evidence>
<dbReference type="AlphaFoldDB" id="Q23J66"/>
<protein>
    <submittedName>
        <fullName evidence="1">Zinc finger, C2H2 type family protein, putative</fullName>
    </submittedName>
</protein>
<proteinExistence type="predicted"/>
<dbReference type="EMBL" id="GG662691">
    <property type="protein sequence ID" value="EAR96638.1"/>
    <property type="molecule type" value="Genomic_DNA"/>
</dbReference>
<accession>Q23J66</accession>
<sequence length="200" mass="23862">MKKNKDAQHGSILPFFACLCKKKEYKTLSSLSNHIKNEHEDMQTEFRESRGVPLGRVKKINKYQKILLQKLFEEQYNDNLKYSNQEIRDIFKENVGLVSEIVQKHQAQQFEDQLLRENIKLQPFWIKIKRNKVNMVMKKYYLAFLISTCNKNIVLQQEYKKDEVFQNLVNSFQDDNIGKNNYHQSLLSGVKLEQIKEENQ</sequence>
<dbReference type="RefSeq" id="XP_001016883.1">
    <property type="nucleotide sequence ID" value="XM_001016883.1"/>
</dbReference>
<organism evidence="1 2">
    <name type="scientific">Tetrahymena thermophila (strain SB210)</name>
    <dbReference type="NCBI Taxonomy" id="312017"/>
    <lineage>
        <taxon>Eukaryota</taxon>
        <taxon>Sar</taxon>
        <taxon>Alveolata</taxon>
        <taxon>Ciliophora</taxon>
        <taxon>Intramacronucleata</taxon>
        <taxon>Oligohymenophorea</taxon>
        <taxon>Hymenostomatida</taxon>
        <taxon>Tetrahymenina</taxon>
        <taxon>Tetrahymenidae</taxon>
        <taxon>Tetrahymena</taxon>
    </lineage>
</organism>
<name>Q23J66_TETTS</name>
<dbReference type="InParanoid" id="Q23J66"/>